<evidence type="ECO:0000256" key="4">
    <source>
        <dbReference type="ARBA" id="ARBA00023163"/>
    </source>
</evidence>
<feature type="compositionally biased region" description="Polar residues" evidence="7">
    <location>
        <begin position="334"/>
        <end position="343"/>
    </location>
</feature>
<protein>
    <recommendedName>
        <fullName evidence="8">BHLH domain-containing protein</fullName>
    </recommendedName>
</protein>
<feature type="compositionally biased region" description="Low complexity" evidence="7">
    <location>
        <begin position="1"/>
        <end position="12"/>
    </location>
</feature>
<dbReference type="EMBL" id="JASJQH010000014">
    <property type="protein sequence ID" value="KAK9768537.1"/>
    <property type="molecule type" value="Genomic_DNA"/>
</dbReference>
<keyword evidence="6" id="KW-0175">Coiled coil</keyword>
<comment type="subcellular location">
    <subcellularLocation>
        <location evidence="1">Nucleus</location>
    </subcellularLocation>
</comment>
<feature type="compositionally biased region" description="Gly residues" evidence="7">
    <location>
        <begin position="464"/>
        <end position="478"/>
    </location>
</feature>
<dbReference type="InterPro" id="IPR036638">
    <property type="entry name" value="HLH_DNA-bd_sf"/>
</dbReference>
<evidence type="ECO:0000256" key="2">
    <source>
        <dbReference type="ARBA" id="ARBA00023015"/>
    </source>
</evidence>
<feature type="domain" description="BHLH" evidence="8">
    <location>
        <begin position="368"/>
        <end position="419"/>
    </location>
</feature>
<keyword evidence="10" id="KW-1185">Reference proteome</keyword>
<feature type="compositionally biased region" description="Polar residues" evidence="7">
    <location>
        <begin position="264"/>
        <end position="282"/>
    </location>
</feature>
<evidence type="ECO:0000256" key="1">
    <source>
        <dbReference type="ARBA" id="ARBA00004123"/>
    </source>
</evidence>
<feature type="region of interest" description="Disordered" evidence="7">
    <location>
        <begin position="443"/>
        <end position="480"/>
    </location>
</feature>
<dbReference type="SUPFAM" id="SSF47459">
    <property type="entry name" value="HLH, helix-loop-helix DNA-binding domain"/>
    <property type="match status" value="1"/>
</dbReference>
<keyword evidence="4" id="KW-0804">Transcription</keyword>
<name>A0ABR2X434_9FUNG</name>
<dbReference type="Proteomes" id="UP001479436">
    <property type="component" value="Unassembled WGS sequence"/>
</dbReference>
<dbReference type="PANTHER" id="PTHR15741:SF27">
    <property type="entry name" value="TRANSCRIPTION FACTOR AP-4"/>
    <property type="match status" value="1"/>
</dbReference>
<dbReference type="Pfam" id="PF00010">
    <property type="entry name" value="HLH"/>
    <property type="match status" value="1"/>
</dbReference>
<proteinExistence type="predicted"/>
<feature type="compositionally biased region" description="Basic and acidic residues" evidence="7">
    <location>
        <begin position="290"/>
        <end position="307"/>
    </location>
</feature>
<feature type="region of interest" description="Disordered" evidence="7">
    <location>
        <begin position="230"/>
        <end position="381"/>
    </location>
</feature>
<gene>
    <name evidence="9" type="ORF">K7432_000749</name>
</gene>
<keyword evidence="3" id="KW-0238">DNA-binding</keyword>
<feature type="compositionally biased region" description="Polar residues" evidence="7">
    <location>
        <begin position="311"/>
        <end position="325"/>
    </location>
</feature>
<feature type="region of interest" description="Disordered" evidence="7">
    <location>
        <begin position="1"/>
        <end position="22"/>
    </location>
</feature>
<evidence type="ECO:0000313" key="9">
    <source>
        <dbReference type="EMBL" id="KAK9768537.1"/>
    </source>
</evidence>
<dbReference type="PROSITE" id="PS50888">
    <property type="entry name" value="BHLH"/>
    <property type="match status" value="1"/>
</dbReference>
<evidence type="ECO:0000256" key="3">
    <source>
        <dbReference type="ARBA" id="ARBA00023125"/>
    </source>
</evidence>
<evidence type="ECO:0000259" key="8">
    <source>
        <dbReference type="PROSITE" id="PS50888"/>
    </source>
</evidence>
<feature type="region of interest" description="Disordered" evidence="7">
    <location>
        <begin position="529"/>
        <end position="551"/>
    </location>
</feature>
<evidence type="ECO:0000256" key="5">
    <source>
        <dbReference type="ARBA" id="ARBA00023242"/>
    </source>
</evidence>
<feature type="compositionally biased region" description="Basic and acidic residues" evidence="7">
    <location>
        <begin position="344"/>
        <end position="380"/>
    </location>
</feature>
<dbReference type="PANTHER" id="PTHR15741">
    <property type="entry name" value="BASIC HELIX-LOOP-HELIX ZIP TRANSCRIPTION FACTOR"/>
    <property type="match status" value="1"/>
</dbReference>
<comment type="caution">
    <text evidence="9">The sequence shown here is derived from an EMBL/GenBank/DDBJ whole genome shotgun (WGS) entry which is preliminary data.</text>
</comment>
<feature type="compositionally biased region" description="Polar residues" evidence="7">
    <location>
        <begin position="13"/>
        <end position="22"/>
    </location>
</feature>
<dbReference type="Gene3D" id="4.10.280.10">
    <property type="entry name" value="Helix-loop-helix DNA-binding domain"/>
    <property type="match status" value="1"/>
</dbReference>
<dbReference type="SMART" id="SM00353">
    <property type="entry name" value="HLH"/>
    <property type="match status" value="1"/>
</dbReference>
<feature type="coiled-coil region" evidence="6">
    <location>
        <begin position="416"/>
        <end position="443"/>
    </location>
</feature>
<feature type="compositionally biased region" description="Polar residues" evidence="7">
    <location>
        <begin position="532"/>
        <end position="551"/>
    </location>
</feature>
<dbReference type="InterPro" id="IPR011598">
    <property type="entry name" value="bHLH_dom"/>
</dbReference>
<keyword evidence="5" id="KW-0539">Nucleus</keyword>
<accession>A0ABR2X434</accession>
<evidence type="ECO:0000256" key="7">
    <source>
        <dbReference type="SAM" id="MobiDB-lite"/>
    </source>
</evidence>
<dbReference type="InterPro" id="IPR052207">
    <property type="entry name" value="Max-like/E-box_TFs"/>
</dbReference>
<evidence type="ECO:0000313" key="10">
    <source>
        <dbReference type="Proteomes" id="UP001479436"/>
    </source>
</evidence>
<organism evidence="9 10">
    <name type="scientific">Basidiobolus ranarum</name>
    <dbReference type="NCBI Taxonomy" id="34480"/>
    <lineage>
        <taxon>Eukaryota</taxon>
        <taxon>Fungi</taxon>
        <taxon>Fungi incertae sedis</taxon>
        <taxon>Zoopagomycota</taxon>
        <taxon>Entomophthoromycotina</taxon>
        <taxon>Basidiobolomycetes</taxon>
        <taxon>Basidiobolales</taxon>
        <taxon>Basidiobolaceae</taxon>
        <taxon>Basidiobolus</taxon>
    </lineage>
</organism>
<sequence>MNQPNPNVMMNNSGYYTSNPTNPRLPIDVNKSGTQQINLGLYHPAYHSYPHPSQLHSGSTLESPNHGVLAPPSIPPPPIPSHPLLATPDPSISVHLAQELRELGHQLGLTEEDLATLPSSPSLRSATNPNTKLFDESEQRFFDNFLDNIFFDENLFADNPLPPTLEHPNYFPPGPSLPTGSNSHMFSLDKPQHKSVVHSSLYDMFNHNSREPSMHSTPTPTTPSSLFMGHDSGVSSVENNPPRTHTPTNNPIPLKSPMSHTRRNSTMSSPLHINTESISLNSPVIPVKRKGSDMKSRKPSMKREYDINKGLNESSIESPSSLNNETKQEEFPPDSQSPTSSNFESKREETSKADRSRKGNKELLTEEEKRANHIASEQKRRNMIRSGFKDLTEIVPSLRDMNNSKSTILFKAVDFIKRLERKNQRLKNKATTLQRRLEGAQTGSMYPVHNGHHHQPPPPPPPGRGGGESNPGPGGQGYMYGYNYGNNPSFGGSNGNYFGGGAPGDSVNQYSTRTILPNYSVTTNCRVDIPSATMSQESTADGSRRPTASRS</sequence>
<feature type="compositionally biased region" description="Low complexity" evidence="7">
    <location>
        <begin position="239"/>
        <end position="251"/>
    </location>
</feature>
<keyword evidence="2" id="KW-0805">Transcription regulation</keyword>
<evidence type="ECO:0000256" key="6">
    <source>
        <dbReference type="SAM" id="Coils"/>
    </source>
</evidence>
<reference evidence="9 10" key="1">
    <citation type="submission" date="2023-04" db="EMBL/GenBank/DDBJ databases">
        <title>Genome of Basidiobolus ranarum AG-B5.</title>
        <authorList>
            <person name="Stajich J.E."/>
            <person name="Carter-House D."/>
            <person name="Gryganskyi A."/>
        </authorList>
    </citation>
    <scope>NUCLEOTIDE SEQUENCE [LARGE SCALE GENOMIC DNA]</scope>
    <source>
        <strain evidence="9 10">AG-B5</strain>
    </source>
</reference>